<dbReference type="PANTHER" id="PTHR30482:SF20">
    <property type="entry name" value="HIGH-AFFINITY BRANCHED-CHAIN AMINO ACID TRANSPORT SYSTEM PERMEASE PROTEIN LIVM"/>
    <property type="match status" value="1"/>
</dbReference>
<evidence type="ECO:0000256" key="3">
    <source>
        <dbReference type="ARBA" id="ARBA00022692"/>
    </source>
</evidence>
<evidence type="ECO:0000313" key="8">
    <source>
        <dbReference type="EMBL" id="CAA9317912.1"/>
    </source>
</evidence>
<dbReference type="EMBL" id="CADCUE010000046">
    <property type="protein sequence ID" value="CAA9317912.1"/>
    <property type="molecule type" value="Genomic_DNA"/>
</dbReference>
<proteinExistence type="predicted"/>
<dbReference type="Pfam" id="PF02653">
    <property type="entry name" value="BPD_transp_2"/>
    <property type="match status" value="1"/>
</dbReference>
<evidence type="ECO:0000256" key="5">
    <source>
        <dbReference type="ARBA" id="ARBA00023136"/>
    </source>
</evidence>
<keyword evidence="4 7" id="KW-1133">Transmembrane helix</keyword>
<keyword evidence="2" id="KW-1003">Cell membrane</keyword>
<feature type="transmembrane region" description="Helical" evidence="7">
    <location>
        <begin position="126"/>
        <end position="148"/>
    </location>
</feature>
<dbReference type="GO" id="GO:0005886">
    <property type="term" value="C:plasma membrane"/>
    <property type="evidence" value="ECO:0007669"/>
    <property type="project" value="UniProtKB-SubCell"/>
</dbReference>
<keyword evidence="5 7" id="KW-0472">Membrane</keyword>
<feature type="transmembrane region" description="Helical" evidence="7">
    <location>
        <begin position="155"/>
        <end position="174"/>
    </location>
</feature>
<dbReference type="CDD" id="cd06581">
    <property type="entry name" value="TM_PBP1_LivM_like"/>
    <property type="match status" value="1"/>
</dbReference>
<feature type="transmembrane region" description="Helical" evidence="7">
    <location>
        <begin position="212"/>
        <end position="232"/>
    </location>
</feature>
<gene>
    <name evidence="8" type="ORF">AVDCRST_MAG16-594</name>
</gene>
<accession>A0A6J4KXD1</accession>
<evidence type="ECO:0000256" key="2">
    <source>
        <dbReference type="ARBA" id="ARBA00022475"/>
    </source>
</evidence>
<feature type="region of interest" description="Disordered" evidence="6">
    <location>
        <begin position="1"/>
        <end position="30"/>
    </location>
</feature>
<name>A0A6J4KXD1_9ACTN</name>
<reference evidence="8" key="1">
    <citation type="submission" date="2020-02" db="EMBL/GenBank/DDBJ databases">
        <authorList>
            <person name="Meier V. D."/>
        </authorList>
    </citation>
    <scope>NUCLEOTIDE SEQUENCE</scope>
    <source>
        <strain evidence="8">AVDCRST_MAG16</strain>
    </source>
</reference>
<evidence type="ECO:0000256" key="6">
    <source>
        <dbReference type="SAM" id="MobiDB-lite"/>
    </source>
</evidence>
<organism evidence="8">
    <name type="scientific">uncultured Frankineae bacterium</name>
    <dbReference type="NCBI Taxonomy" id="437475"/>
    <lineage>
        <taxon>Bacteria</taxon>
        <taxon>Bacillati</taxon>
        <taxon>Actinomycetota</taxon>
        <taxon>Actinomycetes</taxon>
        <taxon>Frankiales</taxon>
        <taxon>environmental samples</taxon>
    </lineage>
</organism>
<feature type="transmembrane region" description="Helical" evidence="7">
    <location>
        <begin position="80"/>
        <end position="99"/>
    </location>
</feature>
<protein>
    <submittedName>
        <fullName evidence="8">ABC transporter, permease protein 2 (Cluster 4, leucine/isoleucine/valine/benzoate)</fullName>
    </submittedName>
</protein>
<dbReference type="InterPro" id="IPR001851">
    <property type="entry name" value="ABC_transp_permease"/>
</dbReference>
<dbReference type="PANTHER" id="PTHR30482">
    <property type="entry name" value="HIGH-AFFINITY BRANCHED-CHAIN AMINO ACID TRANSPORT SYSTEM PERMEASE"/>
    <property type="match status" value="1"/>
</dbReference>
<sequence>MARTADTGGETKPGPSGAEQKVSTRPETATVAGPRTGLRRLWPGSTLLQHSLLMLLAFVGMMLLIETVDPFRVSQLASMAYYVPAVAGLTLLTGINGQISLGHGGLMAVAGYTTAVLLEKFEGLPFVVVLLVAVVVTAVVGVVVGAAASRLHGPYLAGATLAFAVGLPGIALYFEEELGGEQGLRVSPPDAPGWFDDVIFFITGADMSGTKYLAYLGWILALLVLLLLSNLLKSRYGRVWRAVRDDEVAAELAGINLGRARVLAFVVSAVCAGVAGSMLAVVARLVAPSSFTVTLSIFLLVAIVVGGLGSLVGALIGSALLVFLVPFVTDRGLDAGLNSAQAANFAPLVFGIFLVVVMLAAPQGIVGTIRTRWLTSRATRARTRA</sequence>
<dbReference type="InterPro" id="IPR043428">
    <property type="entry name" value="LivM-like"/>
</dbReference>
<feature type="transmembrane region" description="Helical" evidence="7">
    <location>
        <begin position="297"/>
        <end position="324"/>
    </location>
</feature>
<evidence type="ECO:0000256" key="4">
    <source>
        <dbReference type="ARBA" id="ARBA00022989"/>
    </source>
</evidence>
<keyword evidence="3 7" id="KW-0812">Transmembrane</keyword>
<dbReference type="AlphaFoldDB" id="A0A6J4KXD1"/>
<feature type="transmembrane region" description="Helical" evidence="7">
    <location>
        <begin position="262"/>
        <end position="285"/>
    </location>
</feature>
<feature type="transmembrane region" description="Helical" evidence="7">
    <location>
        <begin position="47"/>
        <end position="68"/>
    </location>
</feature>
<dbReference type="GO" id="GO:0015658">
    <property type="term" value="F:branched-chain amino acid transmembrane transporter activity"/>
    <property type="evidence" value="ECO:0007669"/>
    <property type="project" value="InterPro"/>
</dbReference>
<feature type="transmembrane region" description="Helical" evidence="7">
    <location>
        <begin position="345"/>
        <end position="366"/>
    </location>
</feature>
<evidence type="ECO:0000256" key="7">
    <source>
        <dbReference type="SAM" id="Phobius"/>
    </source>
</evidence>
<comment type="subcellular location">
    <subcellularLocation>
        <location evidence="1">Cell membrane</location>
        <topology evidence="1">Multi-pass membrane protein</topology>
    </subcellularLocation>
</comment>
<evidence type="ECO:0000256" key="1">
    <source>
        <dbReference type="ARBA" id="ARBA00004651"/>
    </source>
</evidence>